<gene>
    <name evidence="1" type="ORF">C2L64_51130</name>
</gene>
<protein>
    <submittedName>
        <fullName evidence="1">Uncharacterized protein</fullName>
    </submittedName>
</protein>
<dbReference type="InterPro" id="IPR025153">
    <property type="entry name" value="Ead_Ea22"/>
</dbReference>
<dbReference type="KEGG" id="phs:C2L64_51130"/>
<evidence type="ECO:0000313" key="2">
    <source>
        <dbReference type="Proteomes" id="UP000236649"/>
    </source>
</evidence>
<organism evidence="1 2">
    <name type="scientific">Paraburkholderia hospita</name>
    <dbReference type="NCBI Taxonomy" id="169430"/>
    <lineage>
        <taxon>Bacteria</taxon>
        <taxon>Pseudomonadati</taxon>
        <taxon>Pseudomonadota</taxon>
        <taxon>Betaproteobacteria</taxon>
        <taxon>Burkholderiales</taxon>
        <taxon>Burkholderiaceae</taxon>
        <taxon>Paraburkholderia</taxon>
    </lineage>
</organism>
<accession>A0AAN1JLX9</accession>
<dbReference type="Proteomes" id="UP000236649">
    <property type="component" value="Chromosome 5"/>
</dbReference>
<dbReference type="AlphaFoldDB" id="A0AAN1JLX9"/>
<dbReference type="GeneID" id="55536573"/>
<name>A0AAN1JLX9_9BURK</name>
<evidence type="ECO:0000313" key="1">
    <source>
        <dbReference type="EMBL" id="AUT76528.1"/>
    </source>
</evidence>
<dbReference type="EMBL" id="CP026109">
    <property type="protein sequence ID" value="AUT76528.1"/>
    <property type="molecule type" value="Genomic_DNA"/>
</dbReference>
<dbReference type="Pfam" id="PF13935">
    <property type="entry name" value="Ead_Ea22"/>
    <property type="match status" value="1"/>
</dbReference>
<sequence>MSISIIIQEDSRSMNIDTNKLREIAKRATPGPWKWWTGNSAKRLTAGRGPDGGVLHTTMVRRDHADVACGVAHVDHISAVDPTTVLALLDQVERLQFENAQLSALIDIPELHDLAKSVVLEATHQ</sequence>
<dbReference type="RefSeq" id="WP_090837614.1">
    <property type="nucleotide sequence ID" value="NZ_CADFGJ010000014.1"/>
</dbReference>
<reference evidence="1 2" key="1">
    <citation type="submission" date="2018-01" db="EMBL/GenBank/DDBJ databases">
        <title>Species boundaries and ecological features among Paraburkholderia terrae DSMZ17804T, P. hospita DSMZ17164T and P. caribensis DSMZ13236T.</title>
        <authorList>
            <person name="Pratama A.A."/>
        </authorList>
    </citation>
    <scope>NUCLEOTIDE SEQUENCE [LARGE SCALE GENOMIC DNA]</scope>
    <source>
        <strain evidence="1 2">DSM 17164</strain>
    </source>
</reference>
<proteinExistence type="predicted"/>